<evidence type="ECO:0000256" key="7">
    <source>
        <dbReference type="SAM" id="SignalP"/>
    </source>
</evidence>
<keyword evidence="2 6" id="KW-0645">Protease</keyword>
<dbReference type="Gene3D" id="2.40.70.10">
    <property type="entry name" value="Acid Proteases"/>
    <property type="match status" value="2"/>
</dbReference>
<dbReference type="PROSITE" id="PS00141">
    <property type="entry name" value="ASP_PROTEASE"/>
    <property type="match status" value="2"/>
</dbReference>
<keyword evidence="7" id="KW-0732">Signal</keyword>
<dbReference type="GO" id="GO:0006508">
    <property type="term" value="P:proteolysis"/>
    <property type="evidence" value="ECO:0007669"/>
    <property type="project" value="UniProtKB-KW"/>
</dbReference>
<evidence type="ECO:0000256" key="1">
    <source>
        <dbReference type="ARBA" id="ARBA00007447"/>
    </source>
</evidence>
<accession>A0AA39ZRU8</accession>
<dbReference type="FunFam" id="2.40.70.10:FF:000024">
    <property type="entry name" value="Endothiapepsin"/>
    <property type="match status" value="1"/>
</dbReference>
<dbReference type="PRINTS" id="PR00792">
    <property type="entry name" value="PEPSIN"/>
</dbReference>
<evidence type="ECO:0000313" key="9">
    <source>
        <dbReference type="EMBL" id="KAK0702509.1"/>
    </source>
</evidence>
<comment type="caution">
    <text evidence="9">The sequence shown here is derived from an EMBL/GenBank/DDBJ whole genome shotgun (WGS) entry which is preliminary data.</text>
</comment>
<dbReference type="Pfam" id="PF00026">
    <property type="entry name" value="Asp"/>
    <property type="match status" value="1"/>
</dbReference>
<dbReference type="InterPro" id="IPR021109">
    <property type="entry name" value="Peptidase_aspartic_dom_sf"/>
</dbReference>
<feature type="active site" evidence="5">
    <location>
        <position position="317"/>
    </location>
</feature>
<feature type="chain" id="PRO_5041372684" evidence="7">
    <location>
        <begin position="22"/>
        <end position="432"/>
    </location>
</feature>
<dbReference type="Proteomes" id="UP001172159">
    <property type="component" value="Unassembled WGS sequence"/>
</dbReference>
<comment type="similarity">
    <text evidence="1 6">Belongs to the peptidase A1 family.</text>
</comment>
<keyword evidence="4 6" id="KW-0378">Hydrolase</keyword>
<feature type="signal peptide" evidence="7">
    <location>
        <begin position="1"/>
        <end position="21"/>
    </location>
</feature>
<feature type="domain" description="Peptidase A1" evidence="8">
    <location>
        <begin position="115"/>
        <end position="426"/>
    </location>
</feature>
<dbReference type="InterPro" id="IPR034163">
    <property type="entry name" value="Aspergillopepsin-like_cat_dom"/>
</dbReference>
<evidence type="ECO:0000256" key="6">
    <source>
        <dbReference type="RuleBase" id="RU000454"/>
    </source>
</evidence>
<dbReference type="GO" id="GO:0004190">
    <property type="term" value="F:aspartic-type endopeptidase activity"/>
    <property type="evidence" value="ECO:0007669"/>
    <property type="project" value="UniProtKB-KW"/>
</dbReference>
<evidence type="ECO:0000256" key="4">
    <source>
        <dbReference type="ARBA" id="ARBA00022801"/>
    </source>
</evidence>
<gene>
    <name evidence="9" type="ORF">B0T21DRAFT_299870</name>
</gene>
<dbReference type="InterPro" id="IPR001461">
    <property type="entry name" value="Aspartic_peptidase_A1"/>
</dbReference>
<keyword evidence="10" id="KW-1185">Reference proteome</keyword>
<evidence type="ECO:0000256" key="3">
    <source>
        <dbReference type="ARBA" id="ARBA00022750"/>
    </source>
</evidence>
<feature type="active site" evidence="5">
    <location>
        <position position="133"/>
    </location>
</feature>
<evidence type="ECO:0000313" key="10">
    <source>
        <dbReference type="Proteomes" id="UP001172159"/>
    </source>
</evidence>
<dbReference type="EMBL" id="JAUKTV010000025">
    <property type="protein sequence ID" value="KAK0702509.1"/>
    <property type="molecule type" value="Genomic_DNA"/>
</dbReference>
<dbReference type="FunFam" id="2.40.70.10:FF:000026">
    <property type="entry name" value="Endothiapepsin"/>
    <property type="match status" value="1"/>
</dbReference>
<evidence type="ECO:0000256" key="5">
    <source>
        <dbReference type="PIRSR" id="PIRSR601461-1"/>
    </source>
</evidence>
<dbReference type="CDD" id="cd06097">
    <property type="entry name" value="Aspergillopepsin_like"/>
    <property type="match status" value="1"/>
</dbReference>
<protein>
    <submittedName>
        <fullName evidence="9">Aspartic peptidase domain-containing protein</fullName>
    </submittedName>
</protein>
<proteinExistence type="inferred from homology"/>
<evidence type="ECO:0000259" key="8">
    <source>
        <dbReference type="PROSITE" id="PS51767"/>
    </source>
</evidence>
<organism evidence="9 10">
    <name type="scientific">Apiosordaria backusii</name>
    <dbReference type="NCBI Taxonomy" id="314023"/>
    <lineage>
        <taxon>Eukaryota</taxon>
        <taxon>Fungi</taxon>
        <taxon>Dikarya</taxon>
        <taxon>Ascomycota</taxon>
        <taxon>Pezizomycotina</taxon>
        <taxon>Sordariomycetes</taxon>
        <taxon>Sordariomycetidae</taxon>
        <taxon>Sordariales</taxon>
        <taxon>Lasiosphaeriaceae</taxon>
        <taxon>Apiosordaria</taxon>
    </lineage>
</organism>
<dbReference type="PROSITE" id="PS51767">
    <property type="entry name" value="PEPTIDASE_A1"/>
    <property type="match status" value="1"/>
</dbReference>
<dbReference type="SUPFAM" id="SSF50630">
    <property type="entry name" value="Acid proteases"/>
    <property type="match status" value="1"/>
</dbReference>
<sequence>MLSFTDLFVTSLLAAAGLGSALPPRIGTTVINQDQSSFLNGRTTLKQVRNPRPHKAFNGARATYRTYLKHGVPAPEYIKTAIAHIDNEQEEAIARIKRDTGSAAAVPINEVDIAYVTPVTVGTPPQTLMLDLDTGSSDLWVFSSLTPSSQVRGQEIYSPAKSSTSKLLSGHTWSIRYGDGSGSRGTVYTDNFTIGGLEVESQAVQTAQEVSSSFTQEQSLDGLVGLGFSTLNTVRPSSQLTFFDNARPKLDEEVFTADLKYHATGSYDFGFIDRAKYTGNITYTPVQQSPGYWTHSLSGYAVGSGAFQSTQIQGISDTGTTLLYLPTAIVTAYYRQVQGAQNSQYYGGYVFPCSSTLPTFTFGIEGARFTIPASYINYTRISPTSSTCYGGLQSSSGLGINIFGDVALKAAFVVFSGTNPPRIGFGTKPLAS</sequence>
<name>A0AA39ZRU8_9PEZI</name>
<evidence type="ECO:0000256" key="2">
    <source>
        <dbReference type="ARBA" id="ARBA00022670"/>
    </source>
</evidence>
<dbReference type="AlphaFoldDB" id="A0AA39ZRU8"/>
<dbReference type="PANTHER" id="PTHR47966:SF2">
    <property type="entry name" value="ASPERGILLOPEPSIN-1-RELATED"/>
    <property type="match status" value="1"/>
</dbReference>
<reference evidence="9" key="1">
    <citation type="submission" date="2023-06" db="EMBL/GenBank/DDBJ databases">
        <title>Genome-scale phylogeny and comparative genomics of the fungal order Sordariales.</title>
        <authorList>
            <consortium name="Lawrence Berkeley National Laboratory"/>
            <person name="Hensen N."/>
            <person name="Bonometti L."/>
            <person name="Westerberg I."/>
            <person name="Brannstrom I.O."/>
            <person name="Guillou S."/>
            <person name="Cros-Aarteil S."/>
            <person name="Calhoun S."/>
            <person name="Haridas S."/>
            <person name="Kuo A."/>
            <person name="Mondo S."/>
            <person name="Pangilinan J."/>
            <person name="Riley R."/>
            <person name="Labutti K."/>
            <person name="Andreopoulos B."/>
            <person name="Lipzen A."/>
            <person name="Chen C."/>
            <person name="Yanf M."/>
            <person name="Daum C."/>
            <person name="Ng V."/>
            <person name="Clum A."/>
            <person name="Steindorff A."/>
            <person name="Ohm R."/>
            <person name="Martin F."/>
            <person name="Silar P."/>
            <person name="Natvig D."/>
            <person name="Lalanne C."/>
            <person name="Gautier V."/>
            <person name="Ament-Velasquez S.L."/>
            <person name="Kruys A."/>
            <person name="Hutchinson M.I."/>
            <person name="Powell A.J."/>
            <person name="Barry K."/>
            <person name="Miller A.N."/>
            <person name="Grigoriev I.V."/>
            <person name="Debuchy R."/>
            <person name="Gladieux P."/>
            <person name="Thoren M.H."/>
            <person name="Johannesson H."/>
        </authorList>
    </citation>
    <scope>NUCLEOTIDE SEQUENCE</scope>
    <source>
        <strain evidence="9">CBS 540.89</strain>
    </source>
</reference>
<keyword evidence="3 6" id="KW-0064">Aspartyl protease</keyword>
<dbReference type="InterPro" id="IPR001969">
    <property type="entry name" value="Aspartic_peptidase_AS"/>
</dbReference>
<dbReference type="PANTHER" id="PTHR47966">
    <property type="entry name" value="BETA-SITE APP-CLEAVING ENZYME, ISOFORM A-RELATED"/>
    <property type="match status" value="1"/>
</dbReference>
<dbReference type="InterPro" id="IPR033121">
    <property type="entry name" value="PEPTIDASE_A1"/>
</dbReference>